<keyword evidence="3" id="KW-1185">Reference proteome</keyword>
<dbReference type="SMART" id="SM00347">
    <property type="entry name" value="HTH_MARR"/>
    <property type="match status" value="1"/>
</dbReference>
<name>A0A853ANU6_9PSEU</name>
<dbReference type="InterPro" id="IPR036388">
    <property type="entry name" value="WH-like_DNA-bd_sf"/>
</dbReference>
<dbReference type="GO" id="GO:0003677">
    <property type="term" value="F:DNA binding"/>
    <property type="evidence" value="ECO:0007669"/>
    <property type="project" value="UniProtKB-KW"/>
</dbReference>
<dbReference type="InterPro" id="IPR036390">
    <property type="entry name" value="WH_DNA-bd_sf"/>
</dbReference>
<dbReference type="Gene3D" id="1.10.10.10">
    <property type="entry name" value="Winged helix-like DNA-binding domain superfamily/Winged helix DNA-binding domain"/>
    <property type="match status" value="1"/>
</dbReference>
<dbReference type="Pfam" id="PF01047">
    <property type="entry name" value="MarR"/>
    <property type="match status" value="1"/>
</dbReference>
<dbReference type="SUPFAM" id="SSF46785">
    <property type="entry name" value="Winged helix' DNA-binding domain"/>
    <property type="match status" value="1"/>
</dbReference>
<proteinExistence type="predicted"/>
<dbReference type="GO" id="GO:0003700">
    <property type="term" value="F:DNA-binding transcription factor activity"/>
    <property type="evidence" value="ECO:0007669"/>
    <property type="project" value="InterPro"/>
</dbReference>
<dbReference type="EMBL" id="JACCFJ010000001">
    <property type="protein sequence ID" value="NYI84023.1"/>
    <property type="molecule type" value="Genomic_DNA"/>
</dbReference>
<dbReference type="InterPro" id="IPR000835">
    <property type="entry name" value="HTH_MarR-typ"/>
</dbReference>
<gene>
    <name evidence="2" type="ORF">HNR68_002653</name>
</gene>
<evidence type="ECO:0000313" key="2">
    <source>
        <dbReference type="EMBL" id="NYI84023.1"/>
    </source>
</evidence>
<dbReference type="PANTHER" id="PTHR39515">
    <property type="entry name" value="CONSERVED PROTEIN"/>
    <property type="match status" value="1"/>
</dbReference>
<keyword evidence="2" id="KW-0238">DNA-binding</keyword>
<comment type="caution">
    <text evidence="2">The sequence shown here is derived from an EMBL/GenBank/DDBJ whole genome shotgun (WGS) entry which is preliminary data.</text>
</comment>
<dbReference type="InterPro" id="IPR052526">
    <property type="entry name" value="HTH-type_Bedaq_tolerance"/>
</dbReference>
<evidence type="ECO:0000313" key="3">
    <source>
        <dbReference type="Proteomes" id="UP000587002"/>
    </source>
</evidence>
<accession>A0A853ANU6</accession>
<evidence type="ECO:0000259" key="1">
    <source>
        <dbReference type="PROSITE" id="PS50995"/>
    </source>
</evidence>
<dbReference type="PROSITE" id="PS50995">
    <property type="entry name" value="HTH_MARR_2"/>
    <property type="match status" value="1"/>
</dbReference>
<organism evidence="2 3">
    <name type="scientific">Saccharopolyspora hordei</name>
    <dbReference type="NCBI Taxonomy" id="1838"/>
    <lineage>
        <taxon>Bacteria</taxon>
        <taxon>Bacillati</taxon>
        <taxon>Actinomycetota</taxon>
        <taxon>Actinomycetes</taxon>
        <taxon>Pseudonocardiales</taxon>
        <taxon>Pseudonocardiaceae</taxon>
        <taxon>Saccharopolyspora</taxon>
    </lineage>
</organism>
<dbReference type="AlphaFoldDB" id="A0A853ANU6"/>
<dbReference type="Proteomes" id="UP000587002">
    <property type="component" value="Unassembled WGS sequence"/>
</dbReference>
<dbReference type="RefSeq" id="WP_218888293.1">
    <property type="nucleotide sequence ID" value="NZ_BAABFH010000001.1"/>
</dbReference>
<feature type="domain" description="HTH marR-type" evidence="1">
    <location>
        <begin position="1"/>
        <end position="137"/>
    </location>
</feature>
<sequence>MDDVADGLYEVAAFVGRHLLDRHGLSRTAMACLGRLNREGPTRLTALAASENVSQPSMSQLVHRLQRQGLVTRTDDPDDGRATLIAITDHGRELITVLRREQRQRLEKLMASLPANDAATLQLAMQVATPIVRKLTDLAHDVDS</sequence>
<reference evidence="2 3" key="1">
    <citation type="submission" date="2020-07" db="EMBL/GenBank/DDBJ databases">
        <title>Sequencing the genomes of 1000 actinobacteria strains.</title>
        <authorList>
            <person name="Klenk H.-P."/>
        </authorList>
    </citation>
    <scope>NUCLEOTIDE SEQUENCE [LARGE SCALE GENOMIC DNA]</scope>
    <source>
        <strain evidence="2 3">DSM 44065</strain>
    </source>
</reference>
<dbReference type="PANTHER" id="PTHR39515:SF2">
    <property type="entry name" value="HTH-TYPE TRANSCRIPTIONAL REGULATOR RV0880"/>
    <property type="match status" value="1"/>
</dbReference>
<protein>
    <submittedName>
        <fullName evidence="2">DNA-binding MarR family transcriptional regulator</fullName>
    </submittedName>
</protein>